<dbReference type="EMBL" id="JX649891">
    <property type="protein sequence ID" value="AGC72061.1"/>
    <property type="molecule type" value="Genomic_DNA"/>
</dbReference>
<proteinExistence type="predicted"/>
<evidence type="ECO:0000313" key="1">
    <source>
        <dbReference type="EMBL" id="AGC72061.1"/>
    </source>
</evidence>
<accession>L7VXC0</accession>
<dbReference type="AlphaFoldDB" id="L7VXC0"/>
<name>L7VXC0_9BACT</name>
<sequence length="111" mass="12383">MAPHILRKQHRELATETTLDLFFGPGTSDRGPKSWSGHKLRISANFAAPKRTFLCFELAIEWFSATFPRPDLQIAAFRRFAGSHQEISPRSVLNPFCCTSVSSPSIAGYLS</sequence>
<organism evidence="1">
    <name type="scientific">uncultured bacterium A1Q1_fos_291</name>
    <dbReference type="NCBI Taxonomy" id="1256570"/>
    <lineage>
        <taxon>Bacteria</taxon>
        <taxon>environmental samples</taxon>
    </lineage>
</organism>
<reference evidence="1" key="1">
    <citation type="submission" date="2012-09" db="EMBL/GenBank/DDBJ databases">
        <title>Metagenomic Characterization of a Microbial Community in Wastewater Detects High Levels of Antibiotic Resistance.</title>
        <authorList>
            <person name="Abrams M."/>
            <person name="Caldwell A."/>
            <person name="Vandaei E."/>
            <person name="Lee W."/>
            <person name="Perrott J."/>
            <person name="Khan S.Y."/>
            <person name="Ta J."/>
            <person name="Romero D."/>
            <person name="Nguyen V."/>
            <person name="Pourmand N."/>
            <person name="Ouverney C.C."/>
        </authorList>
    </citation>
    <scope>NUCLEOTIDE SEQUENCE</scope>
</reference>
<protein>
    <submittedName>
        <fullName evidence="1">Uncharacterized protein</fullName>
    </submittedName>
</protein>